<evidence type="ECO:0000256" key="3">
    <source>
        <dbReference type="ARBA" id="ARBA00023015"/>
    </source>
</evidence>
<evidence type="ECO:0000256" key="4">
    <source>
        <dbReference type="ARBA" id="ARBA00023163"/>
    </source>
</evidence>
<proteinExistence type="predicted"/>
<evidence type="ECO:0000259" key="6">
    <source>
        <dbReference type="PROSITE" id="PS51000"/>
    </source>
</evidence>
<reference evidence="7 8" key="1">
    <citation type="journal article" date="2015" name="Genome Announc.">
        <title>Expanding the biotechnology potential of lactobacilli through comparative genomics of 213 strains and associated genera.</title>
        <authorList>
            <person name="Sun Z."/>
            <person name="Harris H.M."/>
            <person name="McCann A."/>
            <person name="Guo C."/>
            <person name="Argimon S."/>
            <person name="Zhang W."/>
            <person name="Yang X."/>
            <person name="Jeffery I.B."/>
            <person name="Cooney J.C."/>
            <person name="Kagawa T.F."/>
            <person name="Liu W."/>
            <person name="Song Y."/>
            <person name="Salvetti E."/>
            <person name="Wrobel A."/>
            <person name="Rasinkangas P."/>
            <person name="Parkhill J."/>
            <person name="Rea M.C."/>
            <person name="O'Sullivan O."/>
            <person name="Ritari J."/>
            <person name="Douillard F.P."/>
            <person name="Paul Ross R."/>
            <person name="Yang R."/>
            <person name="Briner A.E."/>
            <person name="Felis G.E."/>
            <person name="de Vos W.M."/>
            <person name="Barrangou R."/>
            <person name="Klaenhammer T.R."/>
            <person name="Caufield P.W."/>
            <person name="Cui Y."/>
            <person name="Zhang H."/>
            <person name="O'Toole P.W."/>
        </authorList>
    </citation>
    <scope>NUCLEOTIDE SEQUENCE [LARGE SCALE GENOMIC DNA]</scope>
    <source>
        <strain evidence="7 8">DSM 20001</strain>
    </source>
</reference>
<sequence length="252" mass="27879">MIPYERQKKIIRILADKDLVKIDELQTQLPNISISTLRRDLKSLEANGKIEYLVGGAIKASMTTSELPMSQKTMLHDEQKKLIAVRAANEVTDYESIYIDSGSTSALLINCLLDRDITIYTTNTAVLNIAGDINATIIVLGGRYNSRISSLSGTLTENNLSGLYFDRAFLGVNGIDDERGVTTPDIAEATKKRLIKSNAKQTYLLCDSSKFHKISAVRAFDLNDVVLISDKNDTAISKLVPILLPDIKRRDS</sequence>
<comment type="function">
    <text evidence="5">Repressor of the lactose catabolism operon. Galactose-6-phosphate is the inducer.</text>
</comment>
<accession>A0A0R1EXJ7</accession>
<dbReference type="EMBL" id="AZCN01000108">
    <property type="protein sequence ID" value="KRK14080.1"/>
    <property type="molecule type" value="Genomic_DNA"/>
</dbReference>
<dbReference type="AlphaFoldDB" id="A0A0R1EXJ7"/>
<comment type="caution">
    <text evidence="7">The sequence shown here is derived from an EMBL/GenBank/DDBJ whole genome shotgun (WGS) entry which is preliminary data.</text>
</comment>
<dbReference type="PATRIC" id="fig|913848.6.peg.204"/>
<dbReference type="InterPro" id="IPR050313">
    <property type="entry name" value="Carb_Metab_HTH_regulators"/>
</dbReference>
<dbReference type="Pfam" id="PF08220">
    <property type="entry name" value="HTH_DeoR"/>
    <property type="match status" value="1"/>
</dbReference>
<feature type="domain" description="HTH deoR-type" evidence="6">
    <location>
        <begin position="3"/>
        <end position="59"/>
    </location>
</feature>
<dbReference type="InterPro" id="IPR036390">
    <property type="entry name" value="WH_DNA-bd_sf"/>
</dbReference>
<dbReference type="PROSITE" id="PS51000">
    <property type="entry name" value="HTH_DEOR_2"/>
    <property type="match status" value="1"/>
</dbReference>
<gene>
    <name evidence="7" type="ORF">FD22_GL000208</name>
</gene>
<dbReference type="Pfam" id="PF00455">
    <property type="entry name" value="DeoRC"/>
    <property type="match status" value="1"/>
</dbReference>
<dbReference type="GeneID" id="65917860"/>
<dbReference type="GO" id="GO:0003700">
    <property type="term" value="F:DNA-binding transcription factor activity"/>
    <property type="evidence" value="ECO:0007669"/>
    <property type="project" value="InterPro"/>
</dbReference>
<dbReference type="InterPro" id="IPR036388">
    <property type="entry name" value="WH-like_DNA-bd_sf"/>
</dbReference>
<evidence type="ECO:0000313" key="8">
    <source>
        <dbReference type="Proteomes" id="UP000051181"/>
    </source>
</evidence>
<evidence type="ECO:0000313" key="7">
    <source>
        <dbReference type="EMBL" id="KRK14080.1"/>
    </source>
</evidence>
<keyword evidence="2" id="KW-0678">Repressor</keyword>
<dbReference type="SMART" id="SM00420">
    <property type="entry name" value="HTH_DEOR"/>
    <property type="match status" value="1"/>
</dbReference>
<dbReference type="Gene3D" id="3.40.50.1360">
    <property type="match status" value="1"/>
</dbReference>
<dbReference type="SUPFAM" id="SSF46785">
    <property type="entry name" value="Winged helix' DNA-binding domain"/>
    <property type="match status" value="1"/>
</dbReference>
<dbReference type="Gene3D" id="1.10.10.10">
    <property type="entry name" value="Winged helix-like DNA-binding domain superfamily/Winged helix DNA-binding domain"/>
    <property type="match status" value="1"/>
</dbReference>
<dbReference type="SMART" id="SM01134">
    <property type="entry name" value="DeoRC"/>
    <property type="match status" value="1"/>
</dbReference>
<dbReference type="PANTHER" id="PTHR30363:SF4">
    <property type="entry name" value="GLYCEROL-3-PHOSPHATE REGULON REPRESSOR"/>
    <property type="match status" value="1"/>
</dbReference>
<dbReference type="InterPro" id="IPR014036">
    <property type="entry name" value="DeoR-like_C"/>
</dbReference>
<protein>
    <recommendedName>
        <fullName evidence="1">Lactose phosphotransferase system repressor</fullName>
    </recommendedName>
</protein>
<evidence type="ECO:0000256" key="2">
    <source>
        <dbReference type="ARBA" id="ARBA00022491"/>
    </source>
</evidence>
<evidence type="ECO:0000256" key="1">
    <source>
        <dbReference type="ARBA" id="ARBA00021390"/>
    </source>
</evidence>
<dbReference type="InterPro" id="IPR037171">
    <property type="entry name" value="NagB/RpiA_transferase-like"/>
</dbReference>
<keyword evidence="3" id="KW-0805">Transcription regulation</keyword>
<organism evidence="7 8">
    <name type="scientific">Loigolactobacillus coryniformis subsp. coryniformis KCTC 3167 = DSM 20001</name>
    <dbReference type="NCBI Taxonomy" id="913848"/>
    <lineage>
        <taxon>Bacteria</taxon>
        <taxon>Bacillati</taxon>
        <taxon>Bacillota</taxon>
        <taxon>Bacilli</taxon>
        <taxon>Lactobacillales</taxon>
        <taxon>Lactobacillaceae</taxon>
        <taxon>Loigolactobacillus</taxon>
    </lineage>
</organism>
<keyword evidence="4" id="KW-0804">Transcription</keyword>
<dbReference type="RefSeq" id="WP_056943338.1">
    <property type="nucleotide sequence ID" value="NZ_AZCN01000108.1"/>
</dbReference>
<name>A0A0R1EXJ7_9LACO</name>
<dbReference type="InterPro" id="IPR001034">
    <property type="entry name" value="DeoR_HTH"/>
</dbReference>
<evidence type="ECO:0000256" key="5">
    <source>
        <dbReference type="ARBA" id="ARBA00024937"/>
    </source>
</evidence>
<dbReference type="eggNOG" id="COG1349">
    <property type="taxonomic scope" value="Bacteria"/>
</dbReference>
<dbReference type="Proteomes" id="UP000051181">
    <property type="component" value="Unassembled WGS sequence"/>
</dbReference>
<dbReference type="PANTHER" id="PTHR30363">
    <property type="entry name" value="HTH-TYPE TRANSCRIPTIONAL REGULATOR SRLR-RELATED"/>
    <property type="match status" value="1"/>
</dbReference>
<dbReference type="SUPFAM" id="SSF100950">
    <property type="entry name" value="NagB/RpiA/CoA transferase-like"/>
    <property type="match status" value="1"/>
</dbReference>